<accession>A0A5E3ZW14</accession>
<keyword evidence="4" id="KW-1185">Reference proteome</keyword>
<evidence type="ECO:0000256" key="1">
    <source>
        <dbReference type="SAM" id="Phobius"/>
    </source>
</evidence>
<gene>
    <name evidence="3" type="ORF">LC603019_00530</name>
</gene>
<reference evidence="3 4" key="1">
    <citation type="submission" date="2019-04" db="EMBL/GenBank/DDBJ databases">
        <authorList>
            <person name="Seth-Smith MB H."/>
            <person name="Seth-Smith H."/>
        </authorList>
    </citation>
    <scope>NUCLEOTIDE SEQUENCE [LARGE SCALE GENOMIC DNA]</scope>
    <source>
        <strain evidence="3">USB-603019</strain>
    </source>
</reference>
<keyword evidence="1" id="KW-1133">Transmembrane helix</keyword>
<evidence type="ECO:0000313" key="4">
    <source>
        <dbReference type="Proteomes" id="UP000324288"/>
    </source>
</evidence>
<dbReference type="AlphaFoldDB" id="A0A5E3ZW14"/>
<name>A0A5E3ZW14_9ACTN</name>
<evidence type="ECO:0000313" key="3">
    <source>
        <dbReference type="EMBL" id="VHO00166.1"/>
    </source>
</evidence>
<dbReference type="Pfam" id="PF13828">
    <property type="entry name" value="DUF4190"/>
    <property type="match status" value="1"/>
</dbReference>
<feature type="transmembrane region" description="Helical" evidence="1">
    <location>
        <begin position="68"/>
        <end position="101"/>
    </location>
</feature>
<evidence type="ECO:0000259" key="2">
    <source>
        <dbReference type="Pfam" id="PF13828"/>
    </source>
</evidence>
<dbReference type="EMBL" id="LR584267">
    <property type="protein sequence ID" value="VHO00166.1"/>
    <property type="molecule type" value="Genomic_DNA"/>
</dbReference>
<organism evidence="3 4">
    <name type="scientific">Lawsonella clevelandensis</name>
    <dbReference type="NCBI Taxonomy" id="1528099"/>
    <lineage>
        <taxon>Bacteria</taxon>
        <taxon>Bacillati</taxon>
        <taxon>Actinomycetota</taxon>
        <taxon>Actinomycetes</taxon>
        <taxon>Mycobacteriales</taxon>
        <taxon>Lawsonellaceae</taxon>
        <taxon>Lawsonella</taxon>
    </lineage>
</organism>
<sequence length="151" mass="15497">MGEKYSTPESSYPTAPTMPLPPLSADGATMAHIYPLAAESYPSPPIPADSAALAPTQYGRAPSAVNTLAIAAFVLGIVSWVIPVLMPVSIIAAVVCGHLALKQISQEPHQEGRSLAVTGLVLGYLPLAFIALAVILATIAVIVFLLAGLAV</sequence>
<protein>
    <recommendedName>
        <fullName evidence="2">DUF4190 domain-containing protein</fullName>
    </recommendedName>
</protein>
<proteinExistence type="predicted"/>
<keyword evidence="1" id="KW-0812">Transmembrane</keyword>
<dbReference type="InterPro" id="IPR025241">
    <property type="entry name" value="DUF4190"/>
</dbReference>
<feature type="domain" description="DUF4190" evidence="2">
    <location>
        <begin position="68"/>
        <end position="132"/>
    </location>
</feature>
<dbReference type="Proteomes" id="UP000324288">
    <property type="component" value="Chromosome"/>
</dbReference>
<keyword evidence="1" id="KW-0472">Membrane</keyword>
<feature type="transmembrane region" description="Helical" evidence="1">
    <location>
        <begin position="122"/>
        <end position="150"/>
    </location>
</feature>